<protein>
    <recommendedName>
        <fullName evidence="5">DNA 3'-5' helicase II</fullName>
    </recommendedName>
</protein>
<gene>
    <name evidence="7" type="ORF">E0702_18310</name>
</gene>
<evidence type="ECO:0000256" key="1">
    <source>
        <dbReference type="ARBA" id="ARBA00022741"/>
    </source>
</evidence>
<organism evidence="7 8">
    <name type="scientific">Halomonas marinisediminis</name>
    <dbReference type="NCBI Taxonomy" id="2546095"/>
    <lineage>
        <taxon>Bacteria</taxon>
        <taxon>Pseudomonadati</taxon>
        <taxon>Pseudomonadota</taxon>
        <taxon>Gammaproteobacteria</taxon>
        <taxon>Oceanospirillales</taxon>
        <taxon>Halomonadaceae</taxon>
        <taxon>Halomonas</taxon>
    </lineage>
</organism>
<proteinExistence type="predicted"/>
<accession>A0ABY2D4P8</accession>
<comment type="caution">
    <text evidence="7">The sequence shown here is derived from an EMBL/GenBank/DDBJ whole genome shotgun (WGS) entry which is preliminary data.</text>
</comment>
<evidence type="ECO:0000259" key="6">
    <source>
        <dbReference type="Pfam" id="PF00580"/>
    </source>
</evidence>
<keyword evidence="3" id="KW-0347">Helicase</keyword>
<evidence type="ECO:0000313" key="7">
    <source>
        <dbReference type="EMBL" id="TDA74310.1"/>
    </source>
</evidence>
<dbReference type="PANTHER" id="PTHR11070:SF2">
    <property type="entry name" value="ATP-DEPENDENT DNA HELICASE SRS2"/>
    <property type="match status" value="1"/>
</dbReference>
<keyword evidence="1" id="KW-0547">Nucleotide-binding</keyword>
<dbReference type="Proteomes" id="UP000294823">
    <property type="component" value="Unassembled WGS sequence"/>
</dbReference>
<evidence type="ECO:0000313" key="8">
    <source>
        <dbReference type="Proteomes" id="UP000294823"/>
    </source>
</evidence>
<dbReference type="Pfam" id="PF00580">
    <property type="entry name" value="UvrD-helicase"/>
    <property type="match status" value="1"/>
</dbReference>
<sequence>HMLVDEAQDTSPVQWDVIRLLTREFTAGQGARTNVLRTIFVVGDQKQSIYSFQGADPAGFDRMRQHFGTELAQVGTP</sequence>
<feature type="domain" description="UvrD-like helicase ATP-binding" evidence="6">
    <location>
        <begin position="1"/>
        <end position="67"/>
    </location>
</feature>
<dbReference type="EMBL" id="SLTR01000711">
    <property type="protein sequence ID" value="TDA74310.1"/>
    <property type="molecule type" value="Genomic_DNA"/>
</dbReference>
<evidence type="ECO:0000256" key="2">
    <source>
        <dbReference type="ARBA" id="ARBA00022801"/>
    </source>
</evidence>
<dbReference type="RefSeq" id="WP_132045908.1">
    <property type="nucleotide sequence ID" value="NZ_SLTR01000711.1"/>
</dbReference>
<dbReference type="SUPFAM" id="SSF52540">
    <property type="entry name" value="P-loop containing nucleoside triphosphate hydrolases"/>
    <property type="match status" value="1"/>
</dbReference>
<evidence type="ECO:0000256" key="5">
    <source>
        <dbReference type="ARBA" id="ARBA00034923"/>
    </source>
</evidence>
<dbReference type="PANTHER" id="PTHR11070">
    <property type="entry name" value="UVRD / RECB / PCRA DNA HELICASE FAMILY MEMBER"/>
    <property type="match status" value="1"/>
</dbReference>
<dbReference type="InterPro" id="IPR027417">
    <property type="entry name" value="P-loop_NTPase"/>
</dbReference>
<keyword evidence="8" id="KW-1185">Reference proteome</keyword>
<feature type="non-terminal residue" evidence="7">
    <location>
        <position position="1"/>
    </location>
</feature>
<dbReference type="InterPro" id="IPR014016">
    <property type="entry name" value="UvrD-like_ATP-bd"/>
</dbReference>
<reference evidence="7 8" key="1">
    <citation type="submission" date="2019-03" db="EMBL/GenBank/DDBJ databases">
        <title>Halomonas marinisediminis sp. nov., a moderately halophilic bacterium isolated from the Bohai Gulf.</title>
        <authorList>
            <person name="Ji X."/>
        </authorList>
    </citation>
    <scope>NUCLEOTIDE SEQUENCE [LARGE SCALE GENOMIC DNA]</scope>
    <source>
        <strain evidence="7 8">204</strain>
    </source>
</reference>
<dbReference type="InterPro" id="IPR000212">
    <property type="entry name" value="DNA_helicase_UvrD/REP"/>
</dbReference>
<evidence type="ECO:0000256" key="4">
    <source>
        <dbReference type="ARBA" id="ARBA00022840"/>
    </source>
</evidence>
<keyword evidence="4" id="KW-0067">ATP-binding</keyword>
<keyword evidence="2" id="KW-0378">Hydrolase</keyword>
<name>A0ABY2D4P8_9GAMM</name>
<dbReference type="Gene3D" id="3.40.50.300">
    <property type="entry name" value="P-loop containing nucleotide triphosphate hydrolases"/>
    <property type="match status" value="1"/>
</dbReference>
<feature type="non-terminal residue" evidence="7">
    <location>
        <position position="77"/>
    </location>
</feature>
<evidence type="ECO:0000256" key="3">
    <source>
        <dbReference type="ARBA" id="ARBA00022806"/>
    </source>
</evidence>